<dbReference type="AlphaFoldDB" id="A0A366DWU7"/>
<dbReference type="Pfam" id="PF19668">
    <property type="entry name" value="DUF6171"/>
    <property type="match status" value="1"/>
</dbReference>
<dbReference type="RefSeq" id="WP_113869773.1">
    <property type="nucleotide sequence ID" value="NZ_BAABQN010000009.1"/>
</dbReference>
<proteinExistence type="predicted"/>
<organism evidence="1 2">
    <name type="scientific">Paraliobacillus ryukyuensis</name>
    <dbReference type="NCBI Taxonomy" id="200904"/>
    <lineage>
        <taxon>Bacteria</taxon>
        <taxon>Bacillati</taxon>
        <taxon>Bacillota</taxon>
        <taxon>Bacilli</taxon>
        <taxon>Bacillales</taxon>
        <taxon>Bacillaceae</taxon>
        <taxon>Paraliobacillus</taxon>
    </lineage>
</organism>
<accession>A0A366DWU7</accession>
<sequence length="84" mass="9365">MTCKGCSATVRHSKEEVQALVEGQLMFEVNVVSDQVYSERLAICASCPHLQYETTCGFCGCFVAFRAKLSNKRCPDPKGARWDK</sequence>
<dbReference type="EMBL" id="QNRI01000010">
    <property type="protein sequence ID" value="RBO94566.1"/>
    <property type="molecule type" value="Genomic_DNA"/>
</dbReference>
<evidence type="ECO:0000313" key="1">
    <source>
        <dbReference type="EMBL" id="RBO94566.1"/>
    </source>
</evidence>
<dbReference type="STRING" id="200904.GCA_900168775_01369"/>
<protein>
    <submittedName>
        <fullName evidence="1">Uncharacterized protein</fullName>
    </submittedName>
</protein>
<reference evidence="1 2" key="1">
    <citation type="submission" date="2018-06" db="EMBL/GenBank/DDBJ databases">
        <title>Genomic Encyclopedia of Type Strains, Phase IV (KMG-IV): sequencing the most valuable type-strain genomes for metagenomic binning, comparative biology and taxonomic classification.</title>
        <authorList>
            <person name="Goeker M."/>
        </authorList>
    </citation>
    <scope>NUCLEOTIDE SEQUENCE [LARGE SCALE GENOMIC DNA]</scope>
    <source>
        <strain evidence="1 2">DSM 15140</strain>
    </source>
</reference>
<keyword evidence="2" id="KW-1185">Reference proteome</keyword>
<dbReference type="InterPro" id="IPR046169">
    <property type="entry name" value="DUF6171"/>
</dbReference>
<comment type="caution">
    <text evidence="1">The sequence shown here is derived from an EMBL/GenBank/DDBJ whole genome shotgun (WGS) entry which is preliminary data.</text>
</comment>
<dbReference type="Proteomes" id="UP000252254">
    <property type="component" value="Unassembled WGS sequence"/>
</dbReference>
<gene>
    <name evidence="1" type="ORF">DES48_11053</name>
</gene>
<name>A0A366DWU7_9BACI</name>
<dbReference type="OrthoDB" id="7061841at2"/>
<evidence type="ECO:0000313" key="2">
    <source>
        <dbReference type="Proteomes" id="UP000252254"/>
    </source>
</evidence>